<dbReference type="PATRIC" id="fig|151081.8.peg.2386"/>
<dbReference type="RefSeq" id="WP_045979726.1">
    <property type="nucleotide sequence ID" value="NZ_JXXY01000011.1"/>
</dbReference>
<keyword evidence="1" id="KW-0812">Transmembrane</keyword>
<dbReference type="Proteomes" id="UP000305874">
    <property type="component" value="Unassembled WGS sequence"/>
</dbReference>
<evidence type="ECO:0000256" key="1">
    <source>
        <dbReference type="SAM" id="Phobius"/>
    </source>
</evidence>
<reference evidence="2 4" key="1">
    <citation type="journal article" date="2015" name="BMC Genomics">
        <title>Genome mining reveals unlocked bioactive potential of marine Gram-negative bacteria.</title>
        <authorList>
            <person name="Machado H."/>
            <person name="Sonnenschein E.C."/>
            <person name="Melchiorsen J."/>
            <person name="Gram L."/>
        </authorList>
    </citation>
    <scope>NUCLEOTIDE SEQUENCE [LARGE SCALE GENOMIC DNA]</scope>
    <source>
        <strain evidence="2 4">S3137</strain>
    </source>
</reference>
<dbReference type="GeneID" id="58229654"/>
<feature type="transmembrane region" description="Helical" evidence="1">
    <location>
        <begin position="102"/>
        <end position="122"/>
    </location>
</feature>
<dbReference type="Pfam" id="PF05987">
    <property type="entry name" value="DUF898"/>
    <property type="match status" value="1"/>
</dbReference>
<keyword evidence="4" id="KW-1185">Reference proteome</keyword>
<evidence type="ECO:0000313" key="2">
    <source>
        <dbReference type="EMBL" id="KJY98008.1"/>
    </source>
</evidence>
<organism evidence="2 4">
    <name type="scientific">Pseudoalteromonas ruthenica</name>
    <dbReference type="NCBI Taxonomy" id="151081"/>
    <lineage>
        <taxon>Bacteria</taxon>
        <taxon>Pseudomonadati</taxon>
        <taxon>Pseudomonadota</taxon>
        <taxon>Gammaproteobacteria</taxon>
        <taxon>Alteromonadales</taxon>
        <taxon>Pseudoalteromonadaceae</taxon>
        <taxon>Pseudoalteromonas</taxon>
    </lineage>
</organism>
<dbReference type="EMBL" id="PNCG01000003">
    <property type="protein sequence ID" value="TMP88079.1"/>
    <property type="molecule type" value="Genomic_DNA"/>
</dbReference>
<sequence>MDLDTTPTPSARSQEFEAYSRRVEFSGSGKEFFSIWIVNIVLTLLTLGIYSAWAKVRTYRYFYGHTQLDGHRFDYLASPIQILKGRILAFILFVIYMFCTQFVPILGVLAVFGLLFLMPWMVNQGMRFNMRMSRYRNVRFAFKGNYGDAFLNFIVLPIVSVFTLYLLLPYVLKRIDKYLHSEISYADKPITVNTKGGEYYLAVILAYVACAIVGVIVMTIAGVFGLSLQTMMLDPEGFEQSLTAISAVALIILFVVGYTAIFAVYMGVYQTHVRNHLLNSSEIEGIASFKSDLRIVDYTLLTLTNALAVLCTLGLAIPWAKVRTAKMLCRATEITFLCDPQTLTDAQGEQNSSFAEEAADFFDVDLSLG</sequence>
<dbReference type="Proteomes" id="UP000033664">
    <property type="component" value="Unassembled WGS sequence"/>
</dbReference>
<name>A0A0F4PLZ6_9GAMM</name>
<feature type="transmembrane region" description="Helical" evidence="1">
    <location>
        <begin position="33"/>
        <end position="54"/>
    </location>
</feature>
<gene>
    <name evidence="3" type="ORF">CWC05_05425</name>
    <name evidence="2" type="ORF">TW72_14230</name>
</gene>
<feature type="transmembrane region" description="Helical" evidence="1">
    <location>
        <begin position="247"/>
        <end position="268"/>
    </location>
</feature>
<dbReference type="InterPro" id="IPR010295">
    <property type="entry name" value="DUF898"/>
</dbReference>
<reference evidence="5" key="3">
    <citation type="submission" date="2019-06" db="EMBL/GenBank/DDBJ databases">
        <title>Co-occurence of chitin degradation, pigmentation and bioactivity in marine Pseudoalteromonas.</title>
        <authorList>
            <person name="Sonnenschein E.C."/>
            <person name="Bech P.K."/>
        </authorList>
    </citation>
    <scope>NUCLEOTIDE SEQUENCE [LARGE SCALE GENOMIC DNA]</scope>
    <source>
        <strain evidence="5">S2897</strain>
    </source>
</reference>
<dbReference type="OrthoDB" id="9765721at2"/>
<evidence type="ECO:0000313" key="5">
    <source>
        <dbReference type="Proteomes" id="UP000305874"/>
    </source>
</evidence>
<protein>
    <submittedName>
        <fullName evidence="3">DUF898 domain-containing protein</fullName>
    </submittedName>
    <submittedName>
        <fullName evidence="2">Membrane protein</fullName>
    </submittedName>
</protein>
<accession>A0A0F4PLZ6</accession>
<evidence type="ECO:0000313" key="3">
    <source>
        <dbReference type="EMBL" id="TMP88079.1"/>
    </source>
</evidence>
<keyword evidence="1" id="KW-0472">Membrane</keyword>
<reference evidence="3" key="4">
    <citation type="submission" date="2019-09" db="EMBL/GenBank/DDBJ databases">
        <title>Co-occurence of chitin degradation, pigmentation and bioactivity in marine Pseudoalteromonas.</title>
        <authorList>
            <person name="Sonnenschein E.C."/>
            <person name="Bech P.K."/>
        </authorList>
    </citation>
    <scope>NUCLEOTIDE SEQUENCE</scope>
    <source>
        <strain evidence="3">S2897</strain>
    </source>
</reference>
<evidence type="ECO:0000313" key="4">
    <source>
        <dbReference type="Proteomes" id="UP000033664"/>
    </source>
</evidence>
<dbReference type="AlphaFoldDB" id="A0A0F4PLZ6"/>
<comment type="caution">
    <text evidence="2">The sequence shown here is derived from an EMBL/GenBank/DDBJ whole genome shotgun (WGS) entry which is preliminary data.</text>
</comment>
<feature type="transmembrane region" description="Helical" evidence="1">
    <location>
        <begin position="298"/>
        <end position="320"/>
    </location>
</feature>
<dbReference type="eggNOG" id="COG4269">
    <property type="taxonomic scope" value="Bacteria"/>
</dbReference>
<feature type="transmembrane region" description="Helical" evidence="1">
    <location>
        <begin position="75"/>
        <end position="96"/>
    </location>
</feature>
<keyword evidence="1" id="KW-1133">Transmembrane helix</keyword>
<reference evidence="3 5" key="2">
    <citation type="submission" date="2017-12" db="EMBL/GenBank/DDBJ databases">
        <authorList>
            <person name="Paulsen S."/>
            <person name="Gram L.K."/>
        </authorList>
    </citation>
    <scope>NUCLEOTIDE SEQUENCE [LARGE SCALE GENOMIC DNA]</scope>
    <source>
        <strain evidence="3 5">S2897</strain>
    </source>
</reference>
<dbReference type="STRING" id="151081.TW72_14230"/>
<feature type="transmembrane region" description="Helical" evidence="1">
    <location>
        <begin position="199"/>
        <end position="226"/>
    </location>
</feature>
<dbReference type="EMBL" id="JXXZ01000011">
    <property type="protein sequence ID" value="KJY98008.1"/>
    <property type="molecule type" value="Genomic_DNA"/>
</dbReference>
<feature type="transmembrane region" description="Helical" evidence="1">
    <location>
        <begin position="149"/>
        <end position="172"/>
    </location>
</feature>
<proteinExistence type="predicted"/>